<evidence type="ECO:0000256" key="12">
    <source>
        <dbReference type="ARBA" id="ARBA00023157"/>
    </source>
</evidence>
<evidence type="ECO:0000256" key="13">
    <source>
        <dbReference type="ARBA" id="ARBA00030188"/>
    </source>
</evidence>
<evidence type="ECO:0000256" key="9">
    <source>
        <dbReference type="ARBA" id="ARBA00022982"/>
    </source>
</evidence>
<keyword evidence="11" id="KW-0472">Membrane</keyword>
<evidence type="ECO:0000256" key="8">
    <source>
        <dbReference type="ARBA" id="ARBA00022792"/>
    </source>
</evidence>
<evidence type="ECO:0000256" key="10">
    <source>
        <dbReference type="ARBA" id="ARBA00023128"/>
    </source>
</evidence>
<dbReference type="PANTHER" id="PTHR20900">
    <property type="entry name" value="NADH:UBIQUINONE OXIDOREDUCTASE B18-LIKE SUBUNIT"/>
    <property type="match status" value="1"/>
</dbReference>
<comment type="similarity">
    <text evidence="4">Belongs to the complex I NDUFB7 subunit family.</text>
</comment>
<dbReference type="PANTHER" id="PTHR20900:SF0">
    <property type="entry name" value="NADH DEHYDROGENASE [UBIQUINONE] 1 BETA SUBCOMPLEX SUBUNIT 7"/>
    <property type="match status" value="1"/>
</dbReference>
<organism evidence="15 16">
    <name type="scientific">Catagonus wagneri</name>
    <name type="common">Chacoan peccary</name>
    <dbReference type="NCBI Taxonomy" id="51154"/>
    <lineage>
        <taxon>Eukaryota</taxon>
        <taxon>Metazoa</taxon>
        <taxon>Chordata</taxon>
        <taxon>Craniata</taxon>
        <taxon>Vertebrata</taxon>
        <taxon>Euteleostomi</taxon>
        <taxon>Mammalia</taxon>
        <taxon>Eutheria</taxon>
        <taxon>Laurasiatheria</taxon>
        <taxon>Artiodactyla</taxon>
        <taxon>Suina</taxon>
        <taxon>Tayassuidae</taxon>
        <taxon>Catagonus</taxon>
    </lineage>
</organism>
<dbReference type="InterPro" id="IPR008698">
    <property type="entry name" value="NDUB7"/>
</dbReference>
<dbReference type="Proteomes" id="UP000694540">
    <property type="component" value="Unplaced"/>
</dbReference>
<keyword evidence="10" id="KW-0496">Mitochondrion</keyword>
<keyword evidence="12" id="KW-1015">Disulfide bond</keyword>
<dbReference type="GeneTree" id="ENSGT00940000168162"/>
<evidence type="ECO:0000313" key="15">
    <source>
        <dbReference type="Ensembl" id="ENSCWAP00000001554.1"/>
    </source>
</evidence>
<evidence type="ECO:0000256" key="5">
    <source>
        <dbReference type="ARBA" id="ARBA00018677"/>
    </source>
</evidence>
<evidence type="ECO:0000256" key="1">
    <source>
        <dbReference type="ARBA" id="ARBA00003195"/>
    </source>
</evidence>
<proteinExistence type="inferred from homology"/>
<evidence type="ECO:0000256" key="2">
    <source>
        <dbReference type="ARBA" id="ARBA00004569"/>
    </source>
</evidence>
<dbReference type="GO" id="GO:0005743">
    <property type="term" value="C:mitochondrial inner membrane"/>
    <property type="evidence" value="ECO:0007669"/>
    <property type="project" value="UniProtKB-SubCell"/>
</dbReference>
<dbReference type="Ensembl" id="ENSCWAT00000001711.1">
    <property type="protein sequence ID" value="ENSCWAP00000001554.1"/>
    <property type="gene ID" value="ENSCWAG00000001303.1"/>
</dbReference>
<protein>
    <recommendedName>
        <fullName evidence="5">NADH dehydrogenase [ubiquinone] 1 beta subcomplex subunit 7</fullName>
    </recommendedName>
    <alternativeName>
        <fullName evidence="13">Complex I-B18</fullName>
    </alternativeName>
    <alternativeName>
        <fullName evidence="14">NADH-ubiquinone oxidoreductase B18 subunit</fullName>
    </alternativeName>
</protein>
<dbReference type="GO" id="GO:0005758">
    <property type="term" value="C:mitochondrial intermembrane space"/>
    <property type="evidence" value="ECO:0007669"/>
    <property type="project" value="UniProtKB-SubCell"/>
</dbReference>
<accession>A0A8C3VHY1</accession>
<keyword evidence="6" id="KW-0813">Transport</keyword>
<evidence type="ECO:0000256" key="7">
    <source>
        <dbReference type="ARBA" id="ARBA00022660"/>
    </source>
</evidence>
<evidence type="ECO:0000256" key="4">
    <source>
        <dbReference type="ARBA" id="ARBA00008006"/>
    </source>
</evidence>
<evidence type="ECO:0000256" key="14">
    <source>
        <dbReference type="ARBA" id="ARBA00030710"/>
    </source>
</evidence>
<reference evidence="15" key="2">
    <citation type="submission" date="2025-09" db="UniProtKB">
        <authorList>
            <consortium name="Ensembl"/>
        </authorList>
    </citation>
    <scope>IDENTIFICATION</scope>
</reference>
<evidence type="ECO:0000256" key="6">
    <source>
        <dbReference type="ARBA" id="ARBA00022448"/>
    </source>
</evidence>
<comment type="function">
    <text evidence="1">Accessory subunit of the mitochondrial membrane respiratory chain NADH dehydrogenase (Complex I), that is believed not to be involved in catalysis. Complex I functions in the transfer of electrons from NADH to the respiratory chain. The immediate electron acceptor for the enzyme is believed to be ubiquinone.</text>
</comment>
<keyword evidence="8" id="KW-0999">Mitochondrion inner membrane</keyword>
<keyword evidence="16" id="KW-1185">Reference proteome</keyword>
<reference evidence="15" key="1">
    <citation type="submission" date="2025-08" db="UniProtKB">
        <authorList>
            <consortium name="Ensembl"/>
        </authorList>
    </citation>
    <scope>IDENTIFICATION</scope>
</reference>
<comment type="subcellular location">
    <subcellularLocation>
        <location evidence="3">Mitochondrion inner membrane</location>
        <topology evidence="3">Peripheral membrane protein</topology>
    </subcellularLocation>
    <subcellularLocation>
        <location evidence="2">Mitochondrion intermembrane space</location>
    </subcellularLocation>
</comment>
<evidence type="ECO:0000256" key="11">
    <source>
        <dbReference type="ARBA" id="ARBA00023136"/>
    </source>
</evidence>
<keyword evidence="7" id="KW-0679">Respiratory chain</keyword>
<evidence type="ECO:0000313" key="16">
    <source>
        <dbReference type="Proteomes" id="UP000694540"/>
    </source>
</evidence>
<keyword evidence="9" id="KW-0249">Electron transport</keyword>
<dbReference type="AlphaFoldDB" id="A0A8C3VHY1"/>
<evidence type="ECO:0000256" key="3">
    <source>
        <dbReference type="ARBA" id="ARBA00004637"/>
    </source>
</evidence>
<dbReference type="Pfam" id="PF05676">
    <property type="entry name" value="NDUF_B7"/>
    <property type="match status" value="1"/>
</dbReference>
<sequence>MGAHLAQRHLCNLSKEPDPLRIPTFPPDYGFSKCKEREMVLILQQRDYCAHYLTQLLKYKCYSFLNFLACKHEQHYWDYREHLDYMKFMKEFEREQRLLQRKKRWEQKWPKLDNKLCVRDPIHLVQCCVLTIWYSA</sequence>
<name>A0A8C3VHY1_9CETA</name>